<dbReference type="PANTHER" id="PTHR23416">
    <property type="entry name" value="SIALIC ACID SYNTHASE-RELATED"/>
    <property type="match status" value="1"/>
</dbReference>
<dbReference type="SUPFAM" id="SSF51161">
    <property type="entry name" value="Trimeric LpxA-like enzymes"/>
    <property type="match status" value="1"/>
</dbReference>
<keyword evidence="1" id="KW-0012">Acyltransferase</keyword>
<reference evidence="2 4" key="2">
    <citation type="submission" date="2019-03" db="EMBL/GenBank/DDBJ databases">
        <title>Genomic Encyclopedia of Type Strains, Phase IV (KMG-IV): sequencing the most valuable type-strain genomes for metagenomic binning, comparative biology and taxonomic classification.</title>
        <authorList>
            <person name="Goeker M."/>
        </authorList>
    </citation>
    <scope>NUCLEOTIDE SEQUENCE [LARGE SCALE GENOMIC DNA]</scope>
    <source>
        <strain evidence="2 4">DSM 3764</strain>
    </source>
</reference>
<dbReference type="InterPro" id="IPR011004">
    <property type="entry name" value="Trimer_LpxA-like_sf"/>
</dbReference>
<evidence type="ECO:0000313" key="2">
    <source>
        <dbReference type="EMBL" id="TCU87981.1"/>
    </source>
</evidence>
<reference evidence="1 3" key="1">
    <citation type="submission" date="2018-06" db="EMBL/GenBank/DDBJ databases">
        <authorList>
            <consortium name="Pathogen Informatics"/>
            <person name="Doyle S."/>
        </authorList>
    </citation>
    <scope>NUCLEOTIDE SEQUENCE [LARGE SCALE GENOMIC DNA]</scope>
    <source>
        <strain evidence="1 3">NCTC11159</strain>
    </source>
</reference>
<keyword evidence="4" id="KW-1185">Reference proteome</keyword>
<dbReference type="Gene3D" id="2.160.10.10">
    <property type="entry name" value="Hexapeptide repeat proteins"/>
    <property type="match status" value="1"/>
</dbReference>
<dbReference type="EC" id="2.3.1.-" evidence="1"/>
<protein>
    <submittedName>
        <fullName evidence="1">Acetyltransferase SACOL2570</fullName>
        <ecNumber evidence="1">2.3.1.-</ecNumber>
    </submittedName>
    <submittedName>
        <fullName evidence="2">Acetyltransferase-like isoleucine patch superfamily enzyme</fullName>
    </submittedName>
</protein>
<sequence length="198" mass="21895">MHIFFDKVFCFFSYRIMKLPSIFVSLCFRSRFKKCGRNLFLQLPNKILGVRYAIIGNNFSSGKALRLEIFKSHNGVIFNPSFSIGNNVSINDDCHLACINKIKIGNSVLIASKVFISDHTHGALDFSDIEIHPSLRKLYSKGPIIIEDDVWICEGVVILPNVVIGKGSIIGANAVVTGNIPPYSIAVGSPARVIKLLK</sequence>
<evidence type="ECO:0000313" key="4">
    <source>
        <dbReference type="Proteomes" id="UP000295794"/>
    </source>
</evidence>
<dbReference type="InterPro" id="IPR051159">
    <property type="entry name" value="Hexapeptide_acetyltransf"/>
</dbReference>
<dbReference type="Proteomes" id="UP000295794">
    <property type="component" value="Unassembled WGS sequence"/>
</dbReference>
<name>A0A377STX9_9NEIS</name>
<keyword evidence="1" id="KW-0808">Transferase</keyword>
<dbReference type="AlphaFoldDB" id="A0A377STX9"/>
<evidence type="ECO:0000313" key="1">
    <source>
        <dbReference type="EMBL" id="STR45482.1"/>
    </source>
</evidence>
<dbReference type="InterPro" id="IPR001451">
    <property type="entry name" value="Hexapep"/>
</dbReference>
<dbReference type="PANTHER" id="PTHR23416:SF78">
    <property type="entry name" value="LIPOPOLYSACCHARIDE BIOSYNTHESIS O-ACETYL TRANSFERASE WBBJ-RELATED"/>
    <property type="match status" value="1"/>
</dbReference>
<dbReference type="EMBL" id="SMBT01000004">
    <property type="protein sequence ID" value="TCU87981.1"/>
    <property type="molecule type" value="Genomic_DNA"/>
</dbReference>
<proteinExistence type="predicted"/>
<dbReference type="Proteomes" id="UP000255108">
    <property type="component" value="Unassembled WGS sequence"/>
</dbReference>
<dbReference type="CDD" id="cd04647">
    <property type="entry name" value="LbH_MAT_like"/>
    <property type="match status" value="1"/>
</dbReference>
<dbReference type="EMBL" id="UGHR01000004">
    <property type="protein sequence ID" value="STR45482.1"/>
    <property type="molecule type" value="Genomic_DNA"/>
</dbReference>
<gene>
    <name evidence="2" type="ORF">EV682_104150</name>
    <name evidence="1" type="ORF">NCTC11159_04056</name>
</gene>
<dbReference type="RefSeq" id="WP_276527798.1">
    <property type="nucleotide sequence ID" value="NZ_CAWOLO010000004.1"/>
</dbReference>
<evidence type="ECO:0000313" key="3">
    <source>
        <dbReference type="Proteomes" id="UP000255108"/>
    </source>
</evidence>
<organism evidence="1 3">
    <name type="scientific">Iodobacter fluviatilis</name>
    <dbReference type="NCBI Taxonomy" id="537"/>
    <lineage>
        <taxon>Bacteria</taxon>
        <taxon>Pseudomonadati</taxon>
        <taxon>Pseudomonadota</taxon>
        <taxon>Betaproteobacteria</taxon>
        <taxon>Neisseriales</taxon>
        <taxon>Chitinibacteraceae</taxon>
        <taxon>Iodobacter</taxon>
    </lineage>
</organism>
<dbReference type="Pfam" id="PF00132">
    <property type="entry name" value="Hexapep"/>
    <property type="match status" value="1"/>
</dbReference>
<accession>A0A377STX9</accession>
<dbReference type="GO" id="GO:0016746">
    <property type="term" value="F:acyltransferase activity"/>
    <property type="evidence" value="ECO:0007669"/>
    <property type="project" value="UniProtKB-KW"/>
</dbReference>